<name>A0A7R9HXZ2_9NEOP</name>
<sequence>MAVGTPFQGDPINSSVRMINDGRDESFTKSEDNGHLEQSTYYCSTKITLSPQSSTVKEERRNTGRYVVVIVVACACLLGLYQACLQQNAVLAGLIVPALIMVIYVAWVLYTARHSQKQIRSIRPTHIIRICGREEKQRKTLAIGQNIENVGPKTYQELKRKVERRSGSRTTSDSSDS</sequence>
<protein>
    <submittedName>
        <fullName evidence="3">Uncharacterized protein</fullName>
    </submittedName>
</protein>
<organism evidence="3">
    <name type="scientific">Timema bartmani</name>
    <dbReference type="NCBI Taxonomy" id="61472"/>
    <lineage>
        <taxon>Eukaryota</taxon>
        <taxon>Metazoa</taxon>
        <taxon>Ecdysozoa</taxon>
        <taxon>Arthropoda</taxon>
        <taxon>Hexapoda</taxon>
        <taxon>Insecta</taxon>
        <taxon>Pterygota</taxon>
        <taxon>Neoptera</taxon>
        <taxon>Polyneoptera</taxon>
        <taxon>Phasmatodea</taxon>
        <taxon>Timematodea</taxon>
        <taxon>Timematoidea</taxon>
        <taxon>Timematidae</taxon>
        <taxon>Timema</taxon>
    </lineage>
</organism>
<dbReference type="EMBL" id="OD564953">
    <property type="protein sequence ID" value="CAD7440357.1"/>
    <property type="molecule type" value="Genomic_DNA"/>
</dbReference>
<feature type="region of interest" description="Disordered" evidence="1">
    <location>
        <begin position="158"/>
        <end position="177"/>
    </location>
</feature>
<keyword evidence="2" id="KW-0472">Membrane</keyword>
<feature type="transmembrane region" description="Helical" evidence="2">
    <location>
        <begin position="89"/>
        <end position="110"/>
    </location>
</feature>
<reference evidence="3" key="1">
    <citation type="submission" date="2020-11" db="EMBL/GenBank/DDBJ databases">
        <authorList>
            <person name="Tran Van P."/>
        </authorList>
    </citation>
    <scope>NUCLEOTIDE SEQUENCE</scope>
</reference>
<feature type="compositionally biased region" description="Low complexity" evidence="1">
    <location>
        <begin position="168"/>
        <end position="177"/>
    </location>
</feature>
<accession>A0A7R9HXZ2</accession>
<feature type="transmembrane region" description="Helical" evidence="2">
    <location>
        <begin position="66"/>
        <end position="83"/>
    </location>
</feature>
<evidence type="ECO:0000256" key="1">
    <source>
        <dbReference type="SAM" id="MobiDB-lite"/>
    </source>
</evidence>
<keyword evidence="2" id="KW-1133">Transmembrane helix</keyword>
<proteinExistence type="predicted"/>
<evidence type="ECO:0000313" key="3">
    <source>
        <dbReference type="EMBL" id="CAD7440357.1"/>
    </source>
</evidence>
<dbReference type="AlphaFoldDB" id="A0A7R9HXZ2"/>
<evidence type="ECO:0000256" key="2">
    <source>
        <dbReference type="SAM" id="Phobius"/>
    </source>
</evidence>
<keyword evidence="2" id="KW-0812">Transmembrane</keyword>
<gene>
    <name evidence="3" type="ORF">TBIB3V08_LOCUS2874</name>
</gene>